<protein>
    <submittedName>
        <fullName evidence="1">Uncharacterized protein</fullName>
    </submittedName>
</protein>
<evidence type="ECO:0000313" key="1">
    <source>
        <dbReference type="EMBL" id="KAK3044512.1"/>
    </source>
</evidence>
<keyword evidence="2" id="KW-1185">Reference proteome</keyword>
<feature type="non-terminal residue" evidence="1">
    <location>
        <position position="1"/>
    </location>
</feature>
<accession>A0ACC3CTC6</accession>
<proteinExistence type="predicted"/>
<dbReference type="Proteomes" id="UP001186974">
    <property type="component" value="Unassembled WGS sequence"/>
</dbReference>
<comment type="caution">
    <text evidence="1">The sequence shown here is derived from an EMBL/GenBank/DDBJ whole genome shotgun (WGS) entry which is preliminary data.</text>
</comment>
<sequence length="94" mass="9996">AYVSSKHLVIGLTKAAALDLAQHKVHVNCICPGYVKSAFASYDDATVDVINKMHPLRGMGEPEDIARIAVFLASDDARWVHGAGIVADGGFTCQ</sequence>
<gene>
    <name evidence="1" type="ORF">LTS18_001105</name>
</gene>
<dbReference type="EMBL" id="JAWDJW010011844">
    <property type="protein sequence ID" value="KAK3044512.1"/>
    <property type="molecule type" value="Genomic_DNA"/>
</dbReference>
<name>A0ACC3CTC6_9PEZI</name>
<organism evidence="1 2">
    <name type="scientific">Coniosporium uncinatum</name>
    <dbReference type="NCBI Taxonomy" id="93489"/>
    <lineage>
        <taxon>Eukaryota</taxon>
        <taxon>Fungi</taxon>
        <taxon>Dikarya</taxon>
        <taxon>Ascomycota</taxon>
        <taxon>Pezizomycotina</taxon>
        <taxon>Dothideomycetes</taxon>
        <taxon>Dothideomycetes incertae sedis</taxon>
        <taxon>Coniosporium</taxon>
    </lineage>
</organism>
<reference evidence="1" key="1">
    <citation type="submission" date="2024-09" db="EMBL/GenBank/DDBJ databases">
        <title>Black Yeasts Isolated from many extreme environments.</title>
        <authorList>
            <person name="Coleine C."/>
            <person name="Stajich J.E."/>
            <person name="Selbmann L."/>
        </authorList>
    </citation>
    <scope>NUCLEOTIDE SEQUENCE</scope>
    <source>
        <strain evidence="1">CCFEE 5737</strain>
    </source>
</reference>
<evidence type="ECO:0000313" key="2">
    <source>
        <dbReference type="Proteomes" id="UP001186974"/>
    </source>
</evidence>